<protein>
    <recommendedName>
        <fullName evidence="4">Putative phospholipase</fullName>
        <ecNumber evidence="4">3.1.1.47</ecNumber>
    </recommendedName>
</protein>
<dbReference type="InterPro" id="IPR029058">
    <property type="entry name" value="AB_hydrolase_fold"/>
</dbReference>
<dbReference type="GO" id="GO:0016042">
    <property type="term" value="P:lipid catabolic process"/>
    <property type="evidence" value="ECO:0007669"/>
    <property type="project" value="UniProtKB-KW"/>
</dbReference>
<dbReference type="Pfam" id="PF03403">
    <property type="entry name" value="PAF-AH_p_II"/>
    <property type="match status" value="1"/>
</dbReference>
<comment type="caution">
    <text evidence="7">The sequence shown here is derived from an EMBL/GenBank/DDBJ whole genome shotgun (WGS) entry which is preliminary data.</text>
</comment>
<accession>A0A8H8RYI8</accession>
<keyword evidence="8" id="KW-1185">Reference proteome</keyword>
<feature type="active site" description="Nucleophile" evidence="5">
    <location>
        <position position="264"/>
    </location>
</feature>
<evidence type="ECO:0000256" key="2">
    <source>
        <dbReference type="ARBA" id="ARBA00022963"/>
    </source>
</evidence>
<dbReference type="EMBL" id="QGMI01000236">
    <property type="protein sequence ID" value="TVY44387.1"/>
    <property type="molecule type" value="Genomic_DNA"/>
</dbReference>
<comment type="catalytic activity">
    <reaction evidence="4">
        <text>a 1-O-alkyl-2-acetyl-sn-glycero-3-phosphocholine + H2O = a 1-O-alkyl-sn-glycero-3-phosphocholine + acetate + H(+)</text>
        <dbReference type="Rhea" id="RHEA:17777"/>
        <dbReference type="ChEBI" id="CHEBI:15377"/>
        <dbReference type="ChEBI" id="CHEBI:15378"/>
        <dbReference type="ChEBI" id="CHEBI:30089"/>
        <dbReference type="ChEBI" id="CHEBI:30909"/>
        <dbReference type="ChEBI" id="CHEBI:36707"/>
        <dbReference type="EC" id="3.1.1.47"/>
    </reaction>
</comment>
<keyword evidence="3 4" id="KW-0443">Lipid metabolism</keyword>
<dbReference type="PANTHER" id="PTHR10272:SF7">
    <property type="entry name" value="PHOSPHOLIPASE-RELATED"/>
    <property type="match status" value="1"/>
</dbReference>
<evidence type="ECO:0000256" key="1">
    <source>
        <dbReference type="ARBA" id="ARBA00022801"/>
    </source>
</evidence>
<dbReference type="Proteomes" id="UP000443090">
    <property type="component" value="Unassembled WGS sequence"/>
</dbReference>
<evidence type="ECO:0000256" key="4">
    <source>
        <dbReference type="PIRNR" id="PIRNR018169"/>
    </source>
</evidence>
<dbReference type="OrthoDB" id="2363873at2759"/>
<organism evidence="7 8">
    <name type="scientific">Lachnellula occidentalis</name>
    <dbReference type="NCBI Taxonomy" id="215460"/>
    <lineage>
        <taxon>Eukaryota</taxon>
        <taxon>Fungi</taxon>
        <taxon>Dikarya</taxon>
        <taxon>Ascomycota</taxon>
        <taxon>Pezizomycotina</taxon>
        <taxon>Leotiomycetes</taxon>
        <taxon>Helotiales</taxon>
        <taxon>Lachnaceae</taxon>
        <taxon>Lachnellula</taxon>
    </lineage>
</organism>
<gene>
    <name evidence="7" type="primary">plg7</name>
    <name evidence="7" type="ORF">LOCC1_G003489</name>
</gene>
<evidence type="ECO:0000313" key="8">
    <source>
        <dbReference type="Proteomes" id="UP000443090"/>
    </source>
</evidence>
<dbReference type="InterPro" id="IPR016715">
    <property type="entry name" value="PAF_acetylhydro_eukaryote"/>
</dbReference>
<feature type="region of interest" description="Disordered" evidence="6">
    <location>
        <begin position="511"/>
        <end position="531"/>
    </location>
</feature>
<sequence>MTSYFSRLNPVPGFPPYTGPYTVGTLDVELPVSELDSASPAPDNSVSTVQYRVFYPCDPGFRGKNINFIPSPQREYIAAYTRFLGAGNALSEFISFFPRILHYVQIPALKNAPLLKPSTTTARWPVMLFSHGLGGSRNVYSHIAGSIASHGMIVVCPEHRDGSTPVSFVRDVPSTDSKHILGKKSKTRVQYRHVAHTKSPEVEAGRNAQLRIRLWEMGLIFDSLVRLDTGEDLSNLNTSTIPLSLFKEKMDVHRPGKVTFAGHSFGASTITQLIKSTFYAPRNSEAPATYTPLFTPTSRSHIASQITTQTPAILLDVWCLPLRAESTRWLWNQPFPAYTKAGQGGASLLAVESQAFYNWREHLAATKRLLSPDPSITAPFDYAGKGVREPAFYYAKSAAHLSQSDFGILFPWLTKRFLAVEDPERILRLNVRAIAQLLRNNGVEIGKTSRQDMELEDANAEETTDDEKILAKEGVRGWSWISTNVDEDGAKKGRGQVEDSEMTEPSEAIIENEMMKETKSEAANLAPQEKL</sequence>
<keyword evidence="1 4" id="KW-0378">Hydrolase</keyword>
<feature type="region of interest" description="Disordered" evidence="6">
    <location>
        <begin position="486"/>
        <end position="505"/>
    </location>
</feature>
<proteinExistence type="inferred from homology"/>
<comment type="similarity">
    <text evidence="4">Belongs to the serine esterase family.</text>
</comment>
<keyword evidence="2 4" id="KW-0442">Lipid degradation</keyword>
<dbReference type="GO" id="GO:0003847">
    <property type="term" value="F:1-alkyl-2-acetylglycerophosphocholine esterase activity"/>
    <property type="evidence" value="ECO:0007669"/>
    <property type="project" value="UniProtKB-UniRule"/>
</dbReference>
<dbReference type="AlphaFoldDB" id="A0A8H8RYI8"/>
<feature type="compositionally biased region" description="Basic and acidic residues" evidence="6">
    <location>
        <begin position="488"/>
        <end position="497"/>
    </location>
</feature>
<dbReference type="PANTHER" id="PTHR10272">
    <property type="entry name" value="PLATELET-ACTIVATING FACTOR ACETYLHYDROLASE"/>
    <property type="match status" value="1"/>
</dbReference>
<dbReference type="EC" id="3.1.1.47" evidence="4"/>
<dbReference type="Gene3D" id="3.40.50.1820">
    <property type="entry name" value="alpha/beta hydrolase"/>
    <property type="match status" value="1"/>
</dbReference>
<reference evidence="7 8" key="1">
    <citation type="submission" date="2018-05" db="EMBL/GenBank/DDBJ databases">
        <title>Genome sequencing and assembly of the regulated plant pathogen Lachnellula willkommii and related sister species for the development of diagnostic species identification markers.</title>
        <authorList>
            <person name="Giroux E."/>
            <person name="Bilodeau G."/>
        </authorList>
    </citation>
    <scope>NUCLEOTIDE SEQUENCE [LARGE SCALE GENOMIC DNA]</scope>
    <source>
        <strain evidence="7 8">CBS 160.35</strain>
    </source>
</reference>
<feature type="active site" description="Charge relay system" evidence="5">
    <location>
        <position position="316"/>
    </location>
</feature>
<evidence type="ECO:0000256" key="3">
    <source>
        <dbReference type="ARBA" id="ARBA00023098"/>
    </source>
</evidence>
<name>A0A8H8RYI8_9HELO</name>
<evidence type="ECO:0000256" key="6">
    <source>
        <dbReference type="SAM" id="MobiDB-lite"/>
    </source>
</evidence>
<dbReference type="PIRSF" id="PIRSF018169">
    <property type="entry name" value="PAF_acetylhydrolase"/>
    <property type="match status" value="1"/>
</dbReference>
<evidence type="ECO:0000313" key="7">
    <source>
        <dbReference type="EMBL" id="TVY44387.1"/>
    </source>
</evidence>
<dbReference type="SUPFAM" id="SSF53474">
    <property type="entry name" value="alpha/beta-Hydrolases"/>
    <property type="match status" value="1"/>
</dbReference>
<evidence type="ECO:0000256" key="5">
    <source>
        <dbReference type="PIRSR" id="PIRSR018169-1"/>
    </source>
</evidence>
<feature type="active site" description="Charge relay system" evidence="5">
    <location>
        <position position="400"/>
    </location>
</feature>